<name>F4XK57_9CYAN</name>
<dbReference type="Proteomes" id="UP000003959">
    <property type="component" value="Unassembled WGS sequence"/>
</dbReference>
<accession>F4XK57</accession>
<organism evidence="1 2">
    <name type="scientific">Moorena producens 3L</name>
    <dbReference type="NCBI Taxonomy" id="489825"/>
    <lineage>
        <taxon>Bacteria</taxon>
        <taxon>Bacillati</taxon>
        <taxon>Cyanobacteriota</taxon>
        <taxon>Cyanophyceae</taxon>
        <taxon>Coleofasciculales</taxon>
        <taxon>Coleofasciculaceae</taxon>
        <taxon>Moorena</taxon>
    </lineage>
</organism>
<protein>
    <submittedName>
        <fullName evidence="1">Uncharacterized protein</fullName>
    </submittedName>
</protein>
<gene>
    <name evidence="1" type="ORF">LYNGBM3L_09570</name>
</gene>
<evidence type="ECO:0000313" key="2">
    <source>
        <dbReference type="Proteomes" id="UP000003959"/>
    </source>
</evidence>
<dbReference type="AlphaFoldDB" id="F4XK57"/>
<evidence type="ECO:0000313" key="1">
    <source>
        <dbReference type="EMBL" id="EGJ35016.1"/>
    </source>
</evidence>
<dbReference type="EMBL" id="GL890825">
    <property type="protein sequence ID" value="EGJ35016.1"/>
    <property type="molecule type" value="Genomic_DNA"/>
</dbReference>
<dbReference type="RefSeq" id="WP_008179291.1">
    <property type="nucleotide sequence ID" value="NZ_MKZR01000001.1"/>
</dbReference>
<reference evidence="2" key="1">
    <citation type="journal article" date="2011" name="Proc. Natl. Acad. Sci. U.S.A.">
        <title>Genomic insights into the physiology and ecology of the marine filamentous cyanobacterium Lyngbya majuscula.</title>
        <authorList>
            <person name="Jones A.C."/>
            <person name="Monroe E.A."/>
            <person name="Podell S."/>
            <person name="Hess W.R."/>
            <person name="Klages S."/>
            <person name="Esquenazi E."/>
            <person name="Niessen S."/>
            <person name="Hoover H."/>
            <person name="Rothmann M."/>
            <person name="Lasken R.S."/>
            <person name="Yates J.R.III."/>
            <person name="Reinhardt R."/>
            <person name="Kube M."/>
            <person name="Burkart M.D."/>
            <person name="Allen E.E."/>
            <person name="Dorrestein P.C."/>
            <person name="Gerwick W.H."/>
            <person name="Gerwick L."/>
        </authorList>
    </citation>
    <scope>NUCLEOTIDE SEQUENCE [LARGE SCALE GENOMIC DNA]</scope>
    <source>
        <strain evidence="2">3L</strain>
    </source>
</reference>
<sequence length="43" mass="5058">MINPLYQVWLNTHQFWGARGAWGGWEVWGDGQMARWPDGGDFY</sequence>
<dbReference type="HOGENOM" id="CLU_3236154_0_0_3"/>
<keyword evidence="2" id="KW-1185">Reference proteome</keyword>
<proteinExistence type="predicted"/>